<feature type="domain" description="HAT C-terminal dimerisation" evidence="1">
    <location>
        <begin position="77"/>
        <end position="120"/>
    </location>
</feature>
<dbReference type="InterPro" id="IPR012337">
    <property type="entry name" value="RNaseH-like_sf"/>
</dbReference>
<dbReference type="AlphaFoldDB" id="A0A9N9JTC2"/>
<reference evidence="2" key="1">
    <citation type="submission" date="2021-06" db="EMBL/GenBank/DDBJ databases">
        <authorList>
            <person name="Kallberg Y."/>
            <person name="Tangrot J."/>
            <person name="Rosling A."/>
        </authorList>
    </citation>
    <scope>NUCLEOTIDE SEQUENCE</scope>
    <source>
        <strain evidence="2">MA453B</strain>
    </source>
</reference>
<dbReference type="Proteomes" id="UP000789405">
    <property type="component" value="Unassembled WGS sequence"/>
</dbReference>
<dbReference type="SUPFAM" id="SSF53098">
    <property type="entry name" value="Ribonuclease H-like"/>
    <property type="match status" value="1"/>
</dbReference>
<dbReference type="InterPro" id="IPR008906">
    <property type="entry name" value="HATC_C_dom"/>
</dbReference>
<evidence type="ECO:0000313" key="2">
    <source>
        <dbReference type="EMBL" id="CAG8791031.1"/>
    </source>
</evidence>
<dbReference type="EMBL" id="CAJVPY010027333">
    <property type="protein sequence ID" value="CAG8791031.1"/>
    <property type="molecule type" value="Genomic_DNA"/>
</dbReference>
<evidence type="ECO:0000313" key="3">
    <source>
        <dbReference type="Proteomes" id="UP000789405"/>
    </source>
</evidence>
<name>A0A9N9JTC2_9GLOM</name>
<dbReference type="OrthoDB" id="1607513at2759"/>
<comment type="caution">
    <text evidence="2">The sequence shown here is derived from an EMBL/GenBank/DDBJ whole genome shotgun (WGS) entry which is preliminary data.</text>
</comment>
<organism evidence="2 3">
    <name type="scientific">Dentiscutata erythropus</name>
    <dbReference type="NCBI Taxonomy" id="1348616"/>
    <lineage>
        <taxon>Eukaryota</taxon>
        <taxon>Fungi</taxon>
        <taxon>Fungi incertae sedis</taxon>
        <taxon>Mucoromycota</taxon>
        <taxon>Glomeromycotina</taxon>
        <taxon>Glomeromycetes</taxon>
        <taxon>Diversisporales</taxon>
        <taxon>Gigasporaceae</taxon>
        <taxon>Dentiscutata</taxon>
    </lineage>
</organism>
<protein>
    <submittedName>
        <fullName evidence="2">17155_t:CDS:1</fullName>
    </submittedName>
</protein>
<gene>
    <name evidence="2" type="ORF">DERYTH_LOCUS21436</name>
</gene>
<feature type="non-terminal residue" evidence="2">
    <location>
        <position position="121"/>
    </location>
</feature>
<dbReference type="Pfam" id="PF05699">
    <property type="entry name" value="Dimer_Tnp_hAT"/>
    <property type="match status" value="1"/>
</dbReference>
<evidence type="ECO:0000259" key="1">
    <source>
        <dbReference type="Pfam" id="PF05699"/>
    </source>
</evidence>
<keyword evidence="3" id="KW-1185">Reference proteome</keyword>
<sequence>MSIKLEKSRSKLTNFLPDQAELVQQRLQVILQPYYSIINNDNQDSSTKVLASSRFYFENIKVCYQQNQPPKTPLEKLNNYLELPPEENTDSLTWGKTYQKRYPILSELTKNYLTIQATSVP</sequence>
<proteinExistence type="predicted"/>
<accession>A0A9N9JTC2</accession>
<dbReference type="GO" id="GO:0046983">
    <property type="term" value="F:protein dimerization activity"/>
    <property type="evidence" value="ECO:0007669"/>
    <property type="project" value="InterPro"/>
</dbReference>